<evidence type="ECO:0000313" key="3">
    <source>
        <dbReference type="Proteomes" id="UP000070058"/>
    </source>
</evidence>
<accession>A0A139SPK7</accession>
<comment type="caution">
    <text evidence="2">The sequence shown here is derived from an EMBL/GenBank/DDBJ whole genome shotgun (WGS) entry which is preliminary data.</text>
</comment>
<protein>
    <submittedName>
        <fullName evidence="2">Uncharacterized protein</fullName>
    </submittedName>
</protein>
<evidence type="ECO:0000313" key="2">
    <source>
        <dbReference type="EMBL" id="KXU36497.1"/>
    </source>
</evidence>
<keyword evidence="1" id="KW-0732">Signal</keyword>
<gene>
    <name evidence="2" type="ORF">AXK11_04465</name>
</gene>
<feature type="signal peptide" evidence="1">
    <location>
        <begin position="1"/>
        <end position="21"/>
    </location>
</feature>
<dbReference type="AlphaFoldDB" id="A0A139SPK7"/>
<keyword evidence="3" id="KW-1185">Reference proteome</keyword>
<proteinExistence type="predicted"/>
<dbReference type="Proteomes" id="UP000070058">
    <property type="component" value="Unassembled WGS sequence"/>
</dbReference>
<feature type="chain" id="PRO_5007489602" evidence="1">
    <location>
        <begin position="22"/>
        <end position="59"/>
    </location>
</feature>
<organism evidence="2 3">
    <name type="scientific">Cephaloticoccus primus</name>
    <dbReference type="NCBI Taxonomy" id="1548207"/>
    <lineage>
        <taxon>Bacteria</taxon>
        <taxon>Pseudomonadati</taxon>
        <taxon>Verrucomicrobiota</taxon>
        <taxon>Opitutia</taxon>
        <taxon>Opitutales</taxon>
        <taxon>Opitutaceae</taxon>
        <taxon>Cephaloticoccus</taxon>
    </lineage>
</organism>
<evidence type="ECO:0000256" key="1">
    <source>
        <dbReference type="SAM" id="SignalP"/>
    </source>
</evidence>
<sequence>MMSTRLLTAALCALASSAALHAQQASPYSAESSCAAASPSEETVTLSPFEVSSYQPARY</sequence>
<dbReference type="EMBL" id="LSZQ01000031">
    <property type="protein sequence ID" value="KXU36497.1"/>
    <property type="molecule type" value="Genomic_DNA"/>
</dbReference>
<reference evidence="3" key="1">
    <citation type="submission" date="2016-02" db="EMBL/GenBank/DDBJ databases">
        <authorList>
            <person name="Sanders J.G."/>
            <person name="Lin J.Y."/>
            <person name="Wertz J.T."/>
            <person name="Russell J.A."/>
            <person name="Moreau C.S."/>
            <person name="Powell S."/>
        </authorList>
    </citation>
    <scope>NUCLEOTIDE SEQUENCE [LARGE SCALE GENOMIC DNA]</scope>
    <source>
        <strain evidence="3">CAG34</strain>
    </source>
</reference>
<name>A0A139SPK7_9BACT</name>